<feature type="compositionally biased region" description="Low complexity" evidence="1">
    <location>
        <begin position="727"/>
        <end position="738"/>
    </location>
</feature>
<dbReference type="GO" id="GO:0007165">
    <property type="term" value="P:signal transduction"/>
    <property type="evidence" value="ECO:0007669"/>
    <property type="project" value="InterPro"/>
</dbReference>
<dbReference type="Proteomes" id="UP001221142">
    <property type="component" value="Unassembled WGS sequence"/>
</dbReference>
<accession>A0AAD7BU69</accession>
<dbReference type="InterPro" id="IPR037508">
    <property type="entry name" value="Msb1/Mug8"/>
</dbReference>
<organism evidence="3 4">
    <name type="scientific">Roridomyces roridus</name>
    <dbReference type="NCBI Taxonomy" id="1738132"/>
    <lineage>
        <taxon>Eukaryota</taxon>
        <taxon>Fungi</taxon>
        <taxon>Dikarya</taxon>
        <taxon>Basidiomycota</taxon>
        <taxon>Agaricomycotina</taxon>
        <taxon>Agaricomycetes</taxon>
        <taxon>Agaricomycetidae</taxon>
        <taxon>Agaricales</taxon>
        <taxon>Marasmiineae</taxon>
        <taxon>Mycenaceae</taxon>
        <taxon>Roridomyces</taxon>
    </lineage>
</organism>
<feature type="compositionally biased region" description="Polar residues" evidence="1">
    <location>
        <begin position="72"/>
        <end position="85"/>
    </location>
</feature>
<evidence type="ECO:0000313" key="3">
    <source>
        <dbReference type="EMBL" id="KAJ7630602.1"/>
    </source>
</evidence>
<proteinExistence type="predicted"/>
<evidence type="ECO:0000313" key="4">
    <source>
        <dbReference type="Proteomes" id="UP001221142"/>
    </source>
</evidence>
<comment type="caution">
    <text evidence="3">The sequence shown here is derived from an EMBL/GenBank/DDBJ whole genome shotgun (WGS) entry which is preliminary data.</text>
</comment>
<dbReference type="Pfam" id="PF08101">
    <property type="entry name" value="Msb1-Mug8_dom"/>
    <property type="match status" value="1"/>
</dbReference>
<feature type="domain" description="Rho-GAP" evidence="2">
    <location>
        <begin position="136"/>
        <end position="359"/>
    </location>
</feature>
<feature type="region of interest" description="Disordered" evidence="1">
    <location>
        <begin position="727"/>
        <end position="781"/>
    </location>
</feature>
<evidence type="ECO:0000256" key="1">
    <source>
        <dbReference type="SAM" id="MobiDB-lite"/>
    </source>
</evidence>
<feature type="region of interest" description="Disordered" evidence="1">
    <location>
        <begin position="676"/>
        <end position="714"/>
    </location>
</feature>
<dbReference type="AlphaFoldDB" id="A0AAD7BU69"/>
<dbReference type="SMART" id="SM00324">
    <property type="entry name" value="RhoGAP"/>
    <property type="match status" value="1"/>
</dbReference>
<reference evidence="3" key="1">
    <citation type="submission" date="2023-03" db="EMBL/GenBank/DDBJ databases">
        <title>Massive genome expansion in bonnet fungi (Mycena s.s.) driven by repeated elements and novel gene families across ecological guilds.</title>
        <authorList>
            <consortium name="Lawrence Berkeley National Laboratory"/>
            <person name="Harder C.B."/>
            <person name="Miyauchi S."/>
            <person name="Viragh M."/>
            <person name="Kuo A."/>
            <person name="Thoen E."/>
            <person name="Andreopoulos B."/>
            <person name="Lu D."/>
            <person name="Skrede I."/>
            <person name="Drula E."/>
            <person name="Henrissat B."/>
            <person name="Morin E."/>
            <person name="Kohler A."/>
            <person name="Barry K."/>
            <person name="LaButti K."/>
            <person name="Morin E."/>
            <person name="Salamov A."/>
            <person name="Lipzen A."/>
            <person name="Mereny Z."/>
            <person name="Hegedus B."/>
            <person name="Baldrian P."/>
            <person name="Stursova M."/>
            <person name="Weitz H."/>
            <person name="Taylor A."/>
            <person name="Grigoriev I.V."/>
            <person name="Nagy L.G."/>
            <person name="Martin F."/>
            <person name="Kauserud H."/>
        </authorList>
    </citation>
    <scope>NUCLEOTIDE SEQUENCE</scope>
    <source>
        <strain evidence="3">9284</strain>
    </source>
</reference>
<dbReference type="InterPro" id="IPR008936">
    <property type="entry name" value="Rho_GTPase_activation_prot"/>
</dbReference>
<evidence type="ECO:0000259" key="2">
    <source>
        <dbReference type="SMART" id="SM00324"/>
    </source>
</evidence>
<keyword evidence="4" id="KW-1185">Reference proteome</keyword>
<protein>
    <recommendedName>
        <fullName evidence="2">Rho-GAP domain-containing protein</fullName>
    </recommendedName>
</protein>
<dbReference type="InterPro" id="IPR000198">
    <property type="entry name" value="RhoGAP_dom"/>
</dbReference>
<sequence>MPSFLSRLFNRKPSSEERSPRPPSTSDASPSPPSPPSPSLLDGKFQIPTPTIPAFDIPSPPEKDGLGLFKSKSITRSSRATTPGRTSKDLDWQLSLKLPGPAEESSRALGVVFEADPDAQILVAESVIGERRLSPLETFLLVQACGQAIKERGLETLGIFVPHFYSSSPSVQRKLISLFIQSLALKSPITTLSPTASSPVSAFESEIGFTRPHDVAAVLRWGLRHLQLDNFGNDDQWYTQFLTAEKSSNYPARAFTQELIPLLPPAHLHLLTAALDIFSSLAAHAEANGISGSKISKMLGLWLLAAPRVTEGDDFSHFYATWERWGRVLEHLFLAKIRDEAADHRMPARLTELVKQYPYLKSPSPDTHTTSLSPPPFSTRRFDALLVRIETEVPSSGSKRDKNHPLRLIADALKASLKTAPEGTSATPELDLWESLKKHVSIADANSETYPGLSNLFAEETVRFLSLIPSSYTKADDSPPFTLFIPSAKIGRRRSISLGARDKAVATVAAAHVKAASAASTAAPGPSTSPADSIGIDWTQFSTSGFFENGSGSKLASTLLDNKDVEVTLPRNPSTRRKLPPALIPLPPSHSRGKSLDLPASQKQEDKQVKQGKSKAVKLEIVQLDEAFMDFWSDGLLDPISSNWPSFVVCKIKSSVPSQKDGKRVDWLVLEQQFVTPRPPPPPIVTTPEKETFSAARPRPNSPRPSFGSDSKSTKKKRFSFFTSLSSSSISSSSTSGTKAKKAAKGAKIGEMGEILKEEEEPSPLTAQTNGTDASVSSTQVAAAATAAAALGAAAAATAVDVAKKDEPAPTLVEDAANVQVPSAEPESQPVPAVDEKPSLVEDVDNAQVLFL</sequence>
<dbReference type="EMBL" id="JARKIF010000009">
    <property type="protein sequence ID" value="KAJ7630602.1"/>
    <property type="molecule type" value="Genomic_DNA"/>
</dbReference>
<dbReference type="PANTHER" id="PTHR28093:SF1">
    <property type="entry name" value="MORPHOGENESIS-RELATED PROTEIN MSB1"/>
    <property type="match status" value="1"/>
</dbReference>
<gene>
    <name evidence="3" type="ORF">FB45DRAFT_746540</name>
</gene>
<dbReference type="InterPro" id="IPR012965">
    <property type="entry name" value="Msb1/Mug8_dom"/>
</dbReference>
<dbReference type="SUPFAM" id="SSF48350">
    <property type="entry name" value="GTPase activation domain, GAP"/>
    <property type="match status" value="1"/>
</dbReference>
<feature type="compositionally biased region" description="Low complexity" evidence="1">
    <location>
        <begin position="694"/>
        <end position="711"/>
    </location>
</feature>
<feature type="region of interest" description="Disordered" evidence="1">
    <location>
        <begin position="570"/>
        <end position="612"/>
    </location>
</feature>
<dbReference type="Gene3D" id="1.10.555.10">
    <property type="entry name" value="Rho GTPase activation protein"/>
    <property type="match status" value="1"/>
</dbReference>
<feature type="region of interest" description="Disordered" evidence="1">
    <location>
        <begin position="818"/>
        <end position="838"/>
    </location>
</feature>
<dbReference type="PANTHER" id="PTHR28093">
    <property type="entry name" value="MORPHOGENESIS-RELATED PROTEIN MSB1"/>
    <property type="match status" value="1"/>
</dbReference>
<feature type="region of interest" description="Disordered" evidence="1">
    <location>
        <begin position="1"/>
        <end position="88"/>
    </location>
</feature>
<name>A0AAD7BU69_9AGAR</name>